<dbReference type="RefSeq" id="WP_060635463.1">
    <property type="nucleotide sequence ID" value="NZ_CBXV010000005.1"/>
</dbReference>
<dbReference type="Pfam" id="PF20463">
    <property type="entry name" value="PDH_C"/>
    <property type="match status" value="1"/>
</dbReference>
<dbReference type="InterPro" id="IPR046825">
    <property type="entry name" value="PDH_C"/>
</dbReference>
<dbReference type="SUPFAM" id="SSF48179">
    <property type="entry name" value="6-phosphogluconate dehydrogenase C-terminal domain-like"/>
    <property type="match status" value="1"/>
</dbReference>
<dbReference type="InterPro" id="IPR046826">
    <property type="entry name" value="PDH_N"/>
</dbReference>
<dbReference type="PROSITE" id="PS51176">
    <property type="entry name" value="PDH_ADH"/>
    <property type="match status" value="1"/>
</dbReference>
<dbReference type="PANTHER" id="PTHR21363">
    <property type="entry name" value="PREPHENATE DEHYDROGENASE"/>
    <property type="match status" value="1"/>
</dbReference>
<proteinExistence type="predicted"/>
<dbReference type="Gene3D" id="1.10.3660.10">
    <property type="entry name" value="6-phosphogluconate dehydrogenase C-terminal like domain"/>
    <property type="match status" value="1"/>
</dbReference>
<reference evidence="3 4" key="1">
    <citation type="submission" date="2013-12" db="EMBL/GenBank/DDBJ databases">
        <authorList>
            <person name="Stott M."/>
        </authorList>
    </citation>
    <scope>NUCLEOTIDE SEQUENCE [LARGE SCALE GENOMIC DNA]</scope>
    <source>
        <strain evidence="3 4">K22</strain>
    </source>
</reference>
<keyword evidence="4" id="KW-1185">Reference proteome</keyword>
<dbReference type="SUPFAM" id="SSF51735">
    <property type="entry name" value="NAD(P)-binding Rossmann-fold domains"/>
    <property type="match status" value="1"/>
</dbReference>
<keyword evidence="1 3" id="KW-0560">Oxidoreductase</keyword>
<reference evidence="3 4" key="2">
    <citation type="submission" date="2015-01" db="EMBL/GenBank/DDBJ databases">
        <title>Complete genome sequence of Pyrinomonas methylaliphatogenes type strain K22T.</title>
        <authorList>
            <person name="Lee K.C.Y."/>
            <person name="Power J.F."/>
            <person name="Dunfield P.F."/>
            <person name="Morgan X.C."/>
            <person name="Huttenhower C."/>
            <person name="Stott M.B."/>
        </authorList>
    </citation>
    <scope>NUCLEOTIDE SEQUENCE [LARGE SCALE GENOMIC DNA]</scope>
    <source>
        <strain evidence="3 4">K22</strain>
    </source>
</reference>
<dbReference type="PANTHER" id="PTHR21363:SF0">
    <property type="entry name" value="PREPHENATE DEHYDROGENASE [NADP(+)]"/>
    <property type="match status" value="1"/>
</dbReference>
<dbReference type="EMBL" id="CBXV010000005">
    <property type="protein sequence ID" value="CDM65580.1"/>
    <property type="molecule type" value="Genomic_DNA"/>
</dbReference>
<dbReference type="Pfam" id="PF02153">
    <property type="entry name" value="PDH_N"/>
    <property type="match status" value="1"/>
</dbReference>
<dbReference type="AlphaFoldDB" id="A0A0B6WZK7"/>
<name>A0A0B6WZK7_9BACT</name>
<organism evidence="3 4">
    <name type="scientific">Pyrinomonas methylaliphatogenes</name>
    <dbReference type="NCBI Taxonomy" id="454194"/>
    <lineage>
        <taxon>Bacteria</taxon>
        <taxon>Pseudomonadati</taxon>
        <taxon>Acidobacteriota</taxon>
        <taxon>Blastocatellia</taxon>
        <taxon>Blastocatellales</taxon>
        <taxon>Pyrinomonadaceae</taxon>
        <taxon>Pyrinomonas</taxon>
    </lineage>
</organism>
<dbReference type="GO" id="GO:0004665">
    <property type="term" value="F:prephenate dehydrogenase (NADP+) activity"/>
    <property type="evidence" value="ECO:0007669"/>
    <property type="project" value="InterPro"/>
</dbReference>
<gene>
    <name evidence="3" type="ORF">PYK22_01585</name>
</gene>
<dbReference type="Gene3D" id="3.40.50.720">
    <property type="entry name" value="NAD(P)-binding Rossmann-like Domain"/>
    <property type="match status" value="1"/>
</dbReference>
<feature type="domain" description="Prephenate/arogenate dehydrogenase" evidence="2">
    <location>
        <begin position="5"/>
        <end position="284"/>
    </location>
</feature>
<dbReference type="InterPro" id="IPR050812">
    <property type="entry name" value="Preph/Arog_dehydrog"/>
</dbReference>
<dbReference type="GO" id="GO:0070403">
    <property type="term" value="F:NAD+ binding"/>
    <property type="evidence" value="ECO:0007669"/>
    <property type="project" value="InterPro"/>
</dbReference>
<accession>A0A0B6WZK7</accession>
<dbReference type="GO" id="GO:0006571">
    <property type="term" value="P:tyrosine biosynthetic process"/>
    <property type="evidence" value="ECO:0007669"/>
    <property type="project" value="InterPro"/>
</dbReference>
<dbReference type="STRING" id="454194.PYK22_01585"/>
<protein>
    <submittedName>
        <fullName evidence="3">Prephenate dehydrogenase</fullName>
        <ecNumber evidence="3">1.3.1.12</ecNumber>
    </submittedName>
</protein>
<evidence type="ECO:0000313" key="4">
    <source>
        <dbReference type="Proteomes" id="UP000031518"/>
    </source>
</evidence>
<evidence type="ECO:0000256" key="1">
    <source>
        <dbReference type="ARBA" id="ARBA00023002"/>
    </source>
</evidence>
<dbReference type="InterPro" id="IPR008927">
    <property type="entry name" value="6-PGluconate_DH-like_C_sf"/>
</dbReference>
<sequence length="284" mass="30803">MPLWERATIIGCGLIGASFALALRRTGACGRIAGWDISARALEEAKARVIIDEVDDAFASGGVSTSDLIYLAMPVREIVRFLRERGEQFKRGAIITDAGSTKFEICRAAAENLPDDRIFIGGHPIAGSQLTGLAHASPDLFAGACYVLIEEDQRAAEARAALQRTIELFGARVKRMTALEHDRAVAYISHLPQLLSSALAATIETHPQAALLRDLAGPGYRDMTRLAASSWTIWRDILTTNAQPIALALDAMIERLSAMRDELKGATECASLPKIEEIFTKRSS</sequence>
<dbReference type="Proteomes" id="UP000031518">
    <property type="component" value="Unassembled WGS sequence"/>
</dbReference>
<dbReference type="FunFam" id="3.40.50.720:FF:000208">
    <property type="entry name" value="Prephenate dehydrogenase"/>
    <property type="match status" value="1"/>
</dbReference>
<dbReference type="GO" id="GO:0008977">
    <property type="term" value="F:prephenate dehydrogenase (NAD+) activity"/>
    <property type="evidence" value="ECO:0007669"/>
    <property type="project" value="UniProtKB-EC"/>
</dbReference>
<dbReference type="OrthoDB" id="9802008at2"/>
<evidence type="ECO:0000313" key="3">
    <source>
        <dbReference type="EMBL" id="CDM65580.1"/>
    </source>
</evidence>
<dbReference type="InterPro" id="IPR036291">
    <property type="entry name" value="NAD(P)-bd_dom_sf"/>
</dbReference>
<dbReference type="EC" id="1.3.1.12" evidence="3"/>
<evidence type="ECO:0000259" key="2">
    <source>
        <dbReference type="PROSITE" id="PS51176"/>
    </source>
</evidence>
<dbReference type="InterPro" id="IPR003099">
    <property type="entry name" value="Prephen_DH"/>
</dbReference>